<dbReference type="Proteomes" id="UP000281726">
    <property type="component" value="Unassembled WGS sequence"/>
</dbReference>
<evidence type="ECO:0000256" key="2">
    <source>
        <dbReference type="ARBA" id="ARBA00023125"/>
    </source>
</evidence>
<reference evidence="5 6" key="1">
    <citation type="journal article" date="2004" name="Syst. Appl. Microbiol.">
        <title>Cryptoendolithic actinomycetes from antarctic sandstone rock samples: Micromonospora endolithica sp. nov. and two isolates related to Micromonospora coerulea Jensen 1932.</title>
        <authorList>
            <person name="Hirsch P."/>
            <person name="Mevs U."/>
            <person name="Kroppenstedt R.M."/>
            <person name="Schumann P."/>
            <person name="Stackebrandt E."/>
        </authorList>
    </citation>
    <scope>NUCLEOTIDE SEQUENCE [LARGE SCALE GENOMIC DNA]</scope>
    <source>
        <strain evidence="5 6">JCM 12677</strain>
    </source>
</reference>
<evidence type="ECO:0000313" key="6">
    <source>
        <dbReference type="Proteomes" id="UP000281726"/>
    </source>
</evidence>
<proteinExistence type="predicted"/>
<keyword evidence="3" id="KW-0804">Transcription</keyword>
<dbReference type="InterPro" id="IPR050204">
    <property type="entry name" value="AraC_XylS_family_regulators"/>
</dbReference>
<gene>
    <name evidence="5" type="ORF">D7223_09930</name>
</gene>
<evidence type="ECO:0000259" key="4">
    <source>
        <dbReference type="PROSITE" id="PS01124"/>
    </source>
</evidence>
<dbReference type="Gene3D" id="1.10.10.60">
    <property type="entry name" value="Homeodomain-like"/>
    <property type="match status" value="1"/>
</dbReference>
<keyword evidence="2" id="KW-0238">DNA-binding</keyword>
<dbReference type="Pfam" id="PF12833">
    <property type="entry name" value="HTH_18"/>
    <property type="match status" value="1"/>
</dbReference>
<dbReference type="InterPro" id="IPR018060">
    <property type="entry name" value="HTH_AraC"/>
</dbReference>
<dbReference type="SUPFAM" id="SSF46689">
    <property type="entry name" value="Homeodomain-like"/>
    <property type="match status" value="1"/>
</dbReference>
<dbReference type="PANTHER" id="PTHR46796">
    <property type="entry name" value="HTH-TYPE TRANSCRIPTIONAL ACTIVATOR RHAS-RELATED"/>
    <property type="match status" value="1"/>
</dbReference>
<organism evidence="5 6">
    <name type="scientific">Micromonospora endolithica</name>
    <dbReference type="NCBI Taxonomy" id="230091"/>
    <lineage>
        <taxon>Bacteria</taxon>
        <taxon>Bacillati</taxon>
        <taxon>Actinomycetota</taxon>
        <taxon>Actinomycetes</taxon>
        <taxon>Micromonosporales</taxon>
        <taxon>Micromonosporaceae</taxon>
        <taxon>Micromonospora</taxon>
    </lineage>
</organism>
<dbReference type="OrthoDB" id="2559672at2"/>
<feature type="domain" description="HTH araC/xylS-type" evidence="4">
    <location>
        <begin position="179"/>
        <end position="279"/>
    </location>
</feature>
<dbReference type="GO" id="GO:0003700">
    <property type="term" value="F:DNA-binding transcription factor activity"/>
    <property type="evidence" value="ECO:0007669"/>
    <property type="project" value="InterPro"/>
</dbReference>
<dbReference type="RefSeq" id="WP_120727418.1">
    <property type="nucleotide sequence ID" value="NZ_RBAK01000003.1"/>
</dbReference>
<dbReference type="SMART" id="SM00342">
    <property type="entry name" value="HTH_ARAC"/>
    <property type="match status" value="1"/>
</dbReference>
<dbReference type="EMBL" id="RBAK01000003">
    <property type="protein sequence ID" value="RKN48324.1"/>
    <property type="molecule type" value="Genomic_DNA"/>
</dbReference>
<evidence type="ECO:0000256" key="1">
    <source>
        <dbReference type="ARBA" id="ARBA00023015"/>
    </source>
</evidence>
<dbReference type="InterPro" id="IPR009057">
    <property type="entry name" value="Homeodomain-like_sf"/>
</dbReference>
<comment type="caution">
    <text evidence="5">The sequence shown here is derived from an EMBL/GenBank/DDBJ whole genome shotgun (WGS) entry which is preliminary data.</text>
</comment>
<dbReference type="InterPro" id="IPR046532">
    <property type="entry name" value="DUF6597"/>
</dbReference>
<evidence type="ECO:0000313" key="5">
    <source>
        <dbReference type="EMBL" id="RKN48324.1"/>
    </source>
</evidence>
<accession>A0A3A9ZKB8</accession>
<protein>
    <submittedName>
        <fullName evidence="5">AraC family transcriptional regulator</fullName>
    </submittedName>
</protein>
<name>A0A3A9ZKB8_9ACTN</name>
<dbReference type="Pfam" id="PF20240">
    <property type="entry name" value="DUF6597"/>
    <property type="match status" value="1"/>
</dbReference>
<dbReference type="PROSITE" id="PS01124">
    <property type="entry name" value="HTH_ARAC_FAMILY_2"/>
    <property type="match status" value="1"/>
</dbReference>
<sequence length="281" mass="30807">MRQPRGDNRGILHPARLRRHVRFRRHLPAPALRRHVEHYWLVDWDLSEPFAQHVVPHPAVNVVFQRDGAGPTRAEVSGVGLELFTITLTGVGTVSGVQFRPGGFRPFWPGSVAELTGRRLSFAVLADRWPPANAALAGSAGAGAGPPPADPCVGTDTERCQALDALLADARPAADPVNDEVVGLVEAIRFDRSVLRVDDFARRHGQSVRRLQRLFLTHVGVGPKWVIRRYRLHEAIERAAGDPPDWATLAADLGYSDQAHLVRDFTAVAGVPPTSYTRAHT</sequence>
<dbReference type="AlphaFoldDB" id="A0A3A9ZKB8"/>
<evidence type="ECO:0000256" key="3">
    <source>
        <dbReference type="ARBA" id="ARBA00023163"/>
    </source>
</evidence>
<keyword evidence="6" id="KW-1185">Reference proteome</keyword>
<dbReference type="GO" id="GO:0043565">
    <property type="term" value="F:sequence-specific DNA binding"/>
    <property type="evidence" value="ECO:0007669"/>
    <property type="project" value="InterPro"/>
</dbReference>
<keyword evidence="1" id="KW-0805">Transcription regulation</keyword>